<keyword evidence="4 13" id="KW-0963">Cytoplasm</keyword>
<evidence type="ECO:0000256" key="3">
    <source>
        <dbReference type="ARBA" id="ARBA00011152"/>
    </source>
</evidence>
<keyword evidence="9 13" id="KW-0456">Lyase</keyword>
<feature type="active site" evidence="13 14">
    <location>
        <position position="184"/>
    </location>
</feature>
<dbReference type="GO" id="GO:0000107">
    <property type="term" value="F:imidazoleglycerol-phosphate synthase activity"/>
    <property type="evidence" value="ECO:0007669"/>
    <property type="project" value="UniProtKB-UniRule"/>
</dbReference>
<dbReference type="RefSeq" id="WP_143783342.1">
    <property type="nucleotide sequence ID" value="NZ_CP041616.1"/>
</dbReference>
<dbReference type="EMBL" id="CP041616">
    <property type="protein sequence ID" value="QDO88665.1"/>
    <property type="molecule type" value="Genomic_DNA"/>
</dbReference>
<evidence type="ECO:0000256" key="13">
    <source>
        <dbReference type="HAMAP-Rule" id="MF_00278"/>
    </source>
</evidence>
<dbReference type="UniPathway" id="UPA00031">
    <property type="reaction ID" value="UER00010"/>
</dbReference>
<evidence type="ECO:0000256" key="1">
    <source>
        <dbReference type="ARBA" id="ARBA00004496"/>
    </source>
</evidence>
<dbReference type="KEGG" id="orz:FNH13_10255"/>
<feature type="active site" description="Nucleophile" evidence="13 14">
    <location>
        <position position="80"/>
    </location>
</feature>
<dbReference type="SUPFAM" id="SSF52317">
    <property type="entry name" value="Class I glutamine amidotransferase-like"/>
    <property type="match status" value="1"/>
</dbReference>
<comment type="pathway">
    <text evidence="2 13">Amino-acid biosynthesis; L-histidine biosynthesis; L-histidine from 5-phospho-alpha-D-ribose 1-diphosphate: step 5/9.</text>
</comment>
<dbReference type="AlphaFoldDB" id="A0A516GAY1"/>
<evidence type="ECO:0000256" key="10">
    <source>
        <dbReference type="ARBA" id="ARBA00025299"/>
    </source>
</evidence>
<dbReference type="InterPro" id="IPR010139">
    <property type="entry name" value="Imidazole-glycPsynth_HisH"/>
</dbReference>
<feature type="active site" evidence="13 14">
    <location>
        <position position="182"/>
    </location>
</feature>
<protein>
    <recommendedName>
        <fullName evidence="13">Imidazole glycerol phosphate synthase subunit HisH</fullName>
        <ecNumber evidence="13">4.3.2.10</ecNumber>
    </recommendedName>
    <alternativeName>
        <fullName evidence="13">IGP synthase glutaminase subunit</fullName>
        <ecNumber evidence="13">3.5.1.2</ecNumber>
    </alternativeName>
    <alternativeName>
        <fullName evidence="13">IGP synthase subunit HisH</fullName>
    </alternativeName>
    <alternativeName>
        <fullName evidence="13">ImGP synthase subunit HisH</fullName>
        <shortName evidence="13">IGPS subunit HisH</shortName>
    </alternativeName>
</protein>
<dbReference type="GO" id="GO:0000105">
    <property type="term" value="P:L-histidine biosynthetic process"/>
    <property type="evidence" value="ECO:0007669"/>
    <property type="project" value="UniProtKB-UniRule"/>
</dbReference>
<dbReference type="Gene3D" id="3.40.50.880">
    <property type="match status" value="1"/>
</dbReference>
<keyword evidence="6 13" id="KW-0378">Hydrolase</keyword>
<dbReference type="PROSITE" id="PS51273">
    <property type="entry name" value="GATASE_TYPE_1"/>
    <property type="match status" value="1"/>
</dbReference>
<evidence type="ECO:0000256" key="14">
    <source>
        <dbReference type="PIRSR" id="PIRSR000495-1"/>
    </source>
</evidence>
<dbReference type="EC" id="4.3.2.10" evidence="13"/>
<gene>
    <name evidence="13 16" type="primary">hisH</name>
    <name evidence="16" type="ORF">FNH13_10255</name>
</gene>
<evidence type="ECO:0000256" key="12">
    <source>
        <dbReference type="ARBA" id="ARBA00049534"/>
    </source>
</evidence>
<dbReference type="GO" id="GO:0016829">
    <property type="term" value="F:lyase activity"/>
    <property type="evidence" value="ECO:0007669"/>
    <property type="project" value="UniProtKB-KW"/>
</dbReference>
<dbReference type="EC" id="3.5.1.2" evidence="13"/>
<dbReference type="InterPro" id="IPR029062">
    <property type="entry name" value="Class_I_gatase-like"/>
</dbReference>
<feature type="domain" description="Glutamine amidotransferase" evidence="15">
    <location>
        <begin position="8"/>
        <end position="200"/>
    </location>
</feature>
<evidence type="ECO:0000256" key="6">
    <source>
        <dbReference type="ARBA" id="ARBA00022801"/>
    </source>
</evidence>
<dbReference type="Pfam" id="PF00117">
    <property type="entry name" value="GATase"/>
    <property type="match status" value="1"/>
</dbReference>
<evidence type="ECO:0000313" key="16">
    <source>
        <dbReference type="EMBL" id="QDO88665.1"/>
    </source>
</evidence>
<comment type="function">
    <text evidence="10 13">IGPS catalyzes the conversion of PRFAR and glutamine to IGP, AICAR and glutamate. The HisH subunit catalyzes the hydrolysis of glutamine to glutamate and ammonia as part of the synthesis of IGP and AICAR. The resulting ammonia molecule is channeled to the active site of HisF.</text>
</comment>
<keyword evidence="5 13" id="KW-0028">Amino-acid biosynthesis</keyword>
<dbReference type="Proteomes" id="UP000315395">
    <property type="component" value="Chromosome"/>
</dbReference>
<dbReference type="GO" id="GO:0004359">
    <property type="term" value="F:glutaminase activity"/>
    <property type="evidence" value="ECO:0007669"/>
    <property type="project" value="UniProtKB-EC"/>
</dbReference>
<reference evidence="16 17" key="1">
    <citation type="submission" date="2019-07" db="EMBL/GenBank/DDBJ databases">
        <title>complete genome sequencing of Ornithinimicrobium sp. H23M54.</title>
        <authorList>
            <person name="Bae J.-W."/>
            <person name="Lee S.-Y."/>
        </authorList>
    </citation>
    <scope>NUCLEOTIDE SEQUENCE [LARGE SCALE GENOMIC DNA]</scope>
    <source>
        <strain evidence="16 17">H23M54</strain>
    </source>
</reference>
<keyword evidence="8 13" id="KW-0368">Histidine biosynthesis</keyword>
<keyword evidence="7 13" id="KW-0315">Glutamine amidotransferase</keyword>
<evidence type="ECO:0000256" key="11">
    <source>
        <dbReference type="ARBA" id="ARBA00047838"/>
    </source>
</evidence>
<comment type="catalytic activity">
    <reaction evidence="12 13">
        <text>L-glutamine + H2O = L-glutamate + NH4(+)</text>
        <dbReference type="Rhea" id="RHEA:15889"/>
        <dbReference type="ChEBI" id="CHEBI:15377"/>
        <dbReference type="ChEBI" id="CHEBI:28938"/>
        <dbReference type="ChEBI" id="CHEBI:29985"/>
        <dbReference type="ChEBI" id="CHEBI:58359"/>
        <dbReference type="EC" id="3.5.1.2"/>
    </reaction>
</comment>
<comment type="catalytic activity">
    <reaction evidence="11 13">
        <text>5-[(5-phospho-1-deoxy-D-ribulos-1-ylimino)methylamino]-1-(5-phospho-beta-D-ribosyl)imidazole-4-carboxamide + L-glutamine = D-erythro-1-(imidazol-4-yl)glycerol 3-phosphate + 5-amino-1-(5-phospho-beta-D-ribosyl)imidazole-4-carboxamide + L-glutamate + H(+)</text>
        <dbReference type="Rhea" id="RHEA:24793"/>
        <dbReference type="ChEBI" id="CHEBI:15378"/>
        <dbReference type="ChEBI" id="CHEBI:29985"/>
        <dbReference type="ChEBI" id="CHEBI:58278"/>
        <dbReference type="ChEBI" id="CHEBI:58359"/>
        <dbReference type="ChEBI" id="CHEBI:58475"/>
        <dbReference type="ChEBI" id="CHEBI:58525"/>
        <dbReference type="EC" id="4.3.2.10"/>
    </reaction>
</comment>
<dbReference type="PANTHER" id="PTHR42701">
    <property type="entry name" value="IMIDAZOLE GLYCEROL PHOSPHATE SYNTHASE SUBUNIT HISH"/>
    <property type="match status" value="1"/>
</dbReference>
<evidence type="ECO:0000256" key="9">
    <source>
        <dbReference type="ARBA" id="ARBA00023239"/>
    </source>
</evidence>
<dbReference type="OrthoDB" id="9807137at2"/>
<dbReference type="InterPro" id="IPR017926">
    <property type="entry name" value="GATASE"/>
</dbReference>
<dbReference type="NCBIfam" id="TIGR01855">
    <property type="entry name" value="IMP_synth_hisH"/>
    <property type="match status" value="1"/>
</dbReference>
<evidence type="ECO:0000256" key="5">
    <source>
        <dbReference type="ARBA" id="ARBA00022605"/>
    </source>
</evidence>
<dbReference type="HAMAP" id="MF_00278">
    <property type="entry name" value="HisH"/>
    <property type="match status" value="1"/>
</dbReference>
<evidence type="ECO:0000256" key="7">
    <source>
        <dbReference type="ARBA" id="ARBA00022962"/>
    </source>
</evidence>
<dbReference type="PIRSF" id="PIRSF000495">
    <property type="entry name" value="Amidotransf_hisH"/>
    <property type="match status" value="1"/>
</dbReference>
<evidence type="ECO:0000259" key="15">
    <source>
        <dbReference type="Pfam" id="PF00117"/>
    </source>
</evidence>
<evidence type="ECO:0000256" key="2">
    <source>
        <dbReference type="ARBA" id="ARBA00005091"/>
    </source>
</evidence>
<sequence length="203" mass="21374">MARPTVALVDSGGTNIASVSYALERIGADARLTNNPADIRAADRVILPGVGAAGAGMARLREAGLVEVLHEVEQPLLGVCLGMQLLFAHSAEDGGTECLGLLPGRVVPIPPAPGLRVPHMGWNTLTNLHADPLTEGLADGERAYFVHSFAVPVTAHTLQTTEHSGTWSAVVRSGNRWGAQFHPERSARAGARLLTNFILEVSP</sequence>
<keyword evidence="17" id="KW-1185">Reference proteome</keyword>
<name>A0A516GAY1_9MICO</name>
<dbReference type="PANTHER" id="PTHR42701:SF1">
    <property type="entry name" value="IMIDAZOLE GLYCEROL PHOSPHATE SYNTHASE SUBUNIT HISH"/>
    <property type="match status" value="1"/>
</dbReference>
<dbReference type="FunFam" id="3.40.50.880:FF:000009">
    <property type="entry name" value="Imidazole glycerol phosphate synthase subunit HisH"/>
    <property type="match status" value="1"/>
</dbReference>
<evidence type="ECO:0000256" key="8">
    <source>
        <dbReference type="ARBA" id="ARBA00023102"/>
    </source>
</evidence>
<accession>A0A516GAY1</accession>
<dbReference type="CDD" id="cd01748">
    <property type="entry name" value="GATase1_IGP_Synthase"/>
    <property type="match status" value="1"/>
</dbReference>
<comment type="subunit">
    <text evidence="3 13">Heterodimer of HisH and HisF.</text>
</comment>
<dbReference type="GO" id="GO:0005737">
    <property type="term" value="C:cytoplasm"/>
    <property type="evidence" value="ECO:0007669"/>
    <property type="project" value="UniProtKB-SubCell"/>
</dbReference>
<comment type="subcellular location">
    <subcellularLocation>
        <location evidence="1 13">Cytoplasm</location>
    </subcellularLocation>
</comment>
<evidence type="ECO:0000256" key="4">
    <source>
        <dbReference type="ARBA" id="ARBA00022490"/>
    </source>
</evidence>
<organism evidence="16 17">
    <name type="scientific">Ornithinimicrobium ciconiae</name>
    <dbReference type="NCBI Taxonomy" id="2594265"/>
    <lineage>
        <taxon>Bacteria</taxon>
        <taxon>Bacillati</taxon>
        <taxon>Actinomycetota</taxon>
        <taxon>Actinomycetes</taxon>
        <taxon>Micrococcales</taxon>
        <taxon>Ornithinimicrobiaceae</taxon>
        <taxon>Ornithinimicrobium</taxon>
    </lineage>
</organism>
<evidence type="ECO:0000313" key="17">
    <source>
        <dbReference type="Proteomes" id="UP000315395"/>
    </source>
</evidence>
<proteinExistence type="inferred from homology"/>